<dbReference type="PROSITE" id="PS50109">
    <property type="entry name" value="HIS_KIN"/>
    <property type="match status" value="1"/>
</dbReference>
<keyword evidence="4" id="KW-0808">Transferase</keyword>
<evidence type="ECO:0000256" key="5">
    <source>
        <dbReference type="ARBA" id="ARBA00022777"/>
    </source>
</evidence>
<evidence type="ECO:0000256" key="6">
    <source>
        <dbReference type="PROSITE-ProRule" id="PRU00169"/>
    </source>
</evidence>
<dbReference type="GO" id="GO:0005524">
    <property type="term" value="F:ATP binding"/>
    <property type="evidence" value="ECO:0007669"/>
    <property type="project" value="UniProtKB-KW"/>
</dbReference>
<keyword evidence="3 6" id="KW-0597">Phosphoprotein</keyword>
<dbReference type="CDD" id="cd00156">
    <property type="entry name" value="REC"/>
    <property type="match status" value="1"/>
</dbReference>
<dbReference type="InterPro" id="IPR004358">
    <property type="entry name" value="Sig_transdc_His_kin-like_C"/>
</dbReference>
<name>A0ABZ2YIS8_9BACT</name>
<dbReference type="Pfam" id="PF02518">
    <property type="entry name" value="HATPase_c"/>
    <property type="match status" value="1"/>
</dbReference>
<dbReference type="InterPro" id="IPR011006">
    <property type="entry name" value="CheY-like_superfamily"/>
</dbReference>
<keyword evidence="11" id="KW-1185">Reference proteome</keyword>
<dbReference type="SUPFAM" id="SSF52172">
    <property type="entry name" value="CheY-like"/>
    <property type="match status" value="1"/>
</dbReference>
<evidence type="ECO:0000259" key="8">
    <source>
        <dbReference type="PROSITE" id="PS50109"/>
    </source>
</evidence>
<keyword evidence="5" id="KW-0418">Kinase</keyword>
<organism evidence="10 11">
    <name type="scientific">Chitinophaga pollutisoli</name>
    <dbReference type="NCBI Taxonomy" id="3133966"/>
    <lineage>
        <taxon>Bacteria</taxon>
        <taxon>Pseudomonadati</taxon>
        <taxon>Bacteroidota</taxon>
        <taxon>Chitinophagia</taxon>
        <taxon>Chitinophagales</taxon>
        <taxon>Chitinophagaceae</taxon>
        <taxon>Chitinophaga</taxon>
    </lineage>
</organism>
<dbReference type="SMART" id="SM00448">
    <property type="entry name" value="REC"/>
    <property type="match status" value="1"/>
</dbReference>
<dbReference type="InterPro" id="IPR036890">
    <property type="entry name" value="HATPase_C_sf"/>
</dbReference>
<evidence type="ECO:0000313" key="11">
    <source>
        <dbReference type="Proteomes" id="UP001485459"/>
    </source>
</evidence>
<keyword evidence="7" id="KW-0472">Membrane</keyword>
<accession>A0ABZ2YIS8</accession>
<keyword evidence="7" id="KW-1133">Transmembrane helix</keyword>
<feature type="transmembrane region" description="Helical" evidence="7">
    <location>
        <begin position="55"/>
        <end position="74"/>
    </location>
</feature>
<sequence length="573" mass="64122">MKITAAITRLMDTGVKRVPEEKHCQLRIINSLAIAIGTSLFALGVIYFFISGAPITFFGNTAALLCFSSVMLINHFGKLQAATMWLVFLQSVWAVYFDWLLGPGVIFMIACMSMISLTYLTIENHFRQILAVVMLSLAIVMMEWHLLNGKPPYLLLSDSVIRSLRWTNIAWHVSVPLLCIYHYKKSYNALLAELRHKKDELEKSNNSRKLFLQETSHEIRNPLNAIFGIVQLMRMDIQNGRSPETMAGLVDHLYVASFNVKDIINNVLELSRIESGQTDALQLRDVKTQPFLHNIIRIYELLAQAKSVSIRLHISPRLPQTVRTDEVKLSQILNNLLTNAIKFTNNDSVIDVHGGVTGDEWFISVTDQGGGISEDKQEIIFEPFVSVKKTFVEGTGLGLYITQLFARQLGGRVEVSSVVGQSTTFTVSFPIPEGAVLPVCEEVKTKAPRFAGSTVLVVEDDRMNQIILRNFLLSQGIHVLAAENGTDGLAIAREKTPHLIILDSHMPTMNGSEMLRHLKSDPILQHIPVIIASGDAFTESAERFRREGASDYVVKPIEFTALGHVLEKHLHQP</sequence>
<dbReference type="InterPro" id="IPR003661">
    <property type="entry name" value="HisK_dim/P_dom"/>
</dbReference>
<dbReference type="RefSeq" id="WP_341834576.1">
    <property type="nucleotide sequence ID" value="NZ_CP149822.1"/>
</dbReference>
<feature type="domain" description="Histidine kinase" evidence="8">
    <location>
        <begin position="214"/>
        <end position="433"/>
    </location>
</feature>
<dbReference type="Pfam" id="PF00512">
    <property type="entry name" value="HisKA"/>
    <property type="match status" value="1"/>
</dbReference>
<evidence type="ECO:0000256" key="1">
    <source>
        <dbReference type="ARBA" id="ARBA00000085"/>
    </source>
</evidence>
<feature type="transmembrane region" description="Helical" evidence="7">
    <location>
        <begin position="105"/>
        <end position="122"/>
    </location>
</feature>
<evidence type="ECO:0000256" key="7">
    <source>
        <dbReference type="SAM" id="Phobius"/>
    </source>
</evidence>
<evidence type="ECO:0000256" key="4">
    <source>
        <dbReference type="ARBA" id="ARBA00022679"/>
    </source>
</evidence>
<keyword evidence="10" id="KW-0067">ATP-binding</keyword>
<dbReference type="PANTHER" id="PTHR43047:SF72">
    <property type="entry name" value="OSMOSENSING HISTIDINE PROTEIN KINASE SLN1"/>
    <property type="match status" value="1"/>
</dbReference>
<dbReference type="InterPro" id="IPR003594">
    <property type="entry name" value="HATPase_dom"/>
</dbReference>
<feature type="transmembrane region" description="Helical" evidence="7">
    <location>
        <begin position="81"/>
        <end position="99"/>
    </location>
</feature>
<dbReference type="PANTHER" id="PTHR43047">
    <property type="entry name" value="TWO-COMPONENT HISTIDINE PROTEIN KINASE"/>
    <property type="match status" value="1"/>
</dbReference>
<dbReference type="Pfam" id="PF00072">
    <property type="entry name" value="Response_reg"/>
    <property type="match status" value="1"/>
</dbReference>
<comment type="catalytic activity">
    <reaction evidence="1">
        <text>ATP + protein L-histidine = ADP + protein N-phospho-L-histidine.</text>
        <dbReference type="EC" id="2.7.13.3"/>
    </reaction>
</comment>
<keyword evidence="7" id="KW-0812">Transmembrane</keyword>
<dbReference type="Gene3D" id="3.40.50.2300">
    <property type="match status" value="1"/>
</dbReference>
<dbReference type="InterPro" id="IPR005467">
    <property type="entry name" value="His_kinase_dom"/>
</dbReference>
<dbReference type="PRINTS" id="PR00344">
    <property type="entry name" value="BCTRLSENSOR"/>
</dbReference>
<dbReference type="SUPFAM" id="SSF47384">
    <property type="entry name" value="Homodimeric domain of signal transducing histidine kinase"/>
    <property type="match status" value="1"/>
</dbReference>
<dbReference type="SMART" id="SM00388">
    <property type="entry name" value="HisKA"/>
    <property type="match status" value="1"/>
</dbReference>
<keyword evidence="10" id="KW-0547">Nucleotide-binding</keyword>
<dbReference type="Gene3D" id="3.30.565.10">
    <property type="entry name" value="Histidine kinase-like ATPase, C-terminal domain"/>
    <property type="match status" value="1"/>
</dbReference>
<dbReference type="InterPro" id="IPR001789">
    <property type="entry name" value="Sig_transdc_resp-reg_receiver"/>
</dbReference>
<gene>
    <name evidence="10" type="ORF">WJU16_16480</name>
</gene>
<proteinExistence type="predicted"/>
<reference evidence="11" key="1">
    <citation type="submission" date="2024-03" db="EMBL/GenBank/DDBJ databases">
        <title>Chitinophaga horti sp. nov., isolated from garden soil.</title>
        <authorList>
            <person name="Lee D.S."/>
            <person name="Han D.M."/>
            <person name="Baek J.H."/>
            <person name="Choi D.G."/>
            <person name="Jeon J.H."/>
            <person name="Jeon C.O."/>
        </authorList>
    </citation>
    <scope>NUCLEOTIDE SEQUENCE [LARGE SCALE GENOMIC DNA]</scope>
    <source>
        <strain evidence="11">GPA1</strain>
    </source>
</reference>
<feature type="transmembrane region" description="Helical" evidence="7">
    <location>
        <begin position="129"/>
        <end position="146"/>
    </location>
</feature>
<evidence type="ECO:0000256" key="3">
    <source>
        <dbReference type="ARBA" id="ARBA00022553"/>
    </source>
</evidence>
<evidence type="ECO:0000313" key="10">
    <source>
        <dbReference type="EMBL" id="WZN39598.1"/>
    </source>
</evidence>
<dbReference type="SMART" id="SM00387">
    <property type="entry name" value="HATPase_c"/>
    <property type="match status" value="1"/>
</dbReference>
<feature type="transmembrane region" description="Helical" evidence="7">
    <location>
        <begin position="26"/>
        <end position="49"/>
    </location>
</feature>
<feature type="domain" description="Response regulatory" evidence="9">
    <location>
        <begin position="454"/>
        <end position="570"/>
    </location>
</feature>
<dbReference type="SUPFAM" id="SSF55874">
    <property type="entry name" value="ATPase domain of HSP90 chaperone/DNA topoisomerase II/histidine kinase"/>
    <property type="match status" value="1"/>
</dbReference>
<dbReference type="CDD" id="cd00082">
    <property type="entry name" value="HisKA"/>
    <property type="match status" value="1"/>
</dbReference>
<dbReference type="Gene3D" id="1.10.287.130">
    <property type="match status" value="1"/>
</dbReference>
<dbReference type="EMBL" id="CP149822">
    <property type="protein sequence ID" value="WZN39598.1"/>
    <property type="molecule type" value="Genomic_DNA"/>
</dbReference>
<protein>
    <recommendedName>
        <fullName evidence="2">histidine kinase</fullName>
        <ecNumber evidence="2">2.7.13.3</ecNumber>
    </recommendedName>
</protein>
<evidence type="ECO:0000259" key="9">
    <source>
        <dbReference type="PROSITE" id="PS50110"/>
    </source>
</evidence>
<dbReference type="InterPro" id="IPR036097">
    <property type="entry name" value="HisK_dim/P_sf"/>
</dbReference>
<dbReference type="EC" id="2.7.13.3" evidence="2"/>
<dbReference type="Proteomes" id="UP001485459">
    <property type="component" value="Chromosome"/>
</dbReference>
<dbReference type="PROSITE" id="PS50110">
    <property type="entry name" value="RESPONSE_REGULATORY"/>
    <property type="match status" value="1"/>
</dbReference>
<evidence type="ECO:0000256" key="2">
    <source>
        <dbReference type="ARBA" id="ARBA00012438"/>
    </source>
</evidence>
<feature type="modified residue" description="4-aspartylphosphate" evidence="6">
    <location>
        <position position="503"/>
    </location>
</feature>